<comment type="caution">
    <text evidence="1">The sequence shown here is derived from an EMBL/GenBank/DDBJ whole genome shotgun (WGS) entry which is preliminary data.</text>
</comment>
<reference evidence="1 2" key="1">
    <citation type="submission" date="2024-01" db="EMBL/GenBank/DDBJ databases">
        <title>Genome assemblies of Stephania.</title>
        <authorList>
            <person name="Yang L."/>
        </authorList>
    </citation>
    <scope>NUCLEOTIDE SEQUENCE [LARGE SCALE GENOMIC DNA]</scope>
    <source>
        <strain evidence="1">QJT</strain>
        <tissue evidence="1">Leaf</tissue>
    </source>
</reference>
<protein>
    <submittedName>
        <fullName evidence="1">Uncharacterized protein</fullName>
    </submittedName>
</protein>
<dbReference type="Proteomes" id="UP001417504">
    <property type="component" value="Unassembled WGS sequence"/>
</dbReference>
<proteinExistence type="predicted"/>
<organism evidence="1 2">
    <name type="scientific">Stephania japonica</name>
    <dbReference type="NCBI Taxonomy" id="461633"/>
    <lineage>
        <taxon>Eukaryota</taxon>
        <taxon>Viridiplantae</taxon>
        <taxon>Streptophyta</taxon>
        <taxon>Embryophyta</taxon>
        <taxon>Tracheophyta</taxon>
        <taxon>Spermatophyta</taxon>
        <taxon>Magnoliopsida</taxon>
        <taxon>Ranunculales</taxon>
        <taxon>Menispermaceae</taxon>
        <taxon>Menispermoideae</taxon>
        <taxon>Cissampelideae</taxon>
        <taxon>Stephania</taxon>
    </lineage>
</organism>
<sequence>MICSELGRLGRVVRSKADIKKEQTILVWSPIGAYDARSKEINPRLVNADEYHFGQALFEDLPLLQDLLRGGFRYR</sequence>
<dbReference type="AlphaFoldDB" id="A0AAP0K6U5"/>
<dbReference type="EMBL" id="JBBNAE010000002">
    <property type="protein sequence ID" value="KAK9147076.1"/>
    <property type="molecule type" value="Genomic_DNA"/>
</dbReference>
<accession>A0AAP0K6U5</accession>
<evidence type="ECO:0000313" key="1">
    <source>
        <dbReference type="EMBL" id="KAK9147076.1"/>
    </source>
</evidence>
<keyword evidence="2" id="KW-1185">Reference proteome</keyword>
<gene>
    <name evidence="1" type="ORF">Sjap_006979</name>
</gene>
<evidence type="ECO:0000313" key="2">
    <source>
        <dbReference type="Proteomes" id="UP001417504"/>
    </source>
</evidence>
<name>A0AAP0K6U5_9MAGN</name>